<protein>
    <submittedName>
        <fullName evidence="2">Cell division protein FtsA</fullName>
    </submittedName>
</protein>
<dbReference type="NCBIfam" id="TIGR01175">
    <property type="entry name" value="pilM"/>
    <property type="match status" value="1"/>
</dbReference>
<dbReference type="Gene3D" id="3.30.1490.300">
    <property type="match status" value="1"/>
</dbReference>
<dbReference type="PANTHER" id="PTHR32432">
    <property type="entry name" value="CELL DIVISION PROTEIN FTSA-RELATED"/>
    <property type="match status" value="1"/>
</dbReference>
<proteinExistence type="predicted"/>
<reference evidence="2" key="1">
    <citation type="submission" date="2020-02" db="EMBL/GenBank/DDBJ databases">
        <authorList>
            <person name="Meier V. D."/>
        </authorList>
    </citation>
    <scope>NUCLEOTIDE SEQUENCE</scope>
    <source>
        <strain evidence="2">AVDCRST_MAG46</strain>
    </source>
</reference>
<dbReference type="SUPFAM" id="SSF53067">
    <property type="entry name" value="Actin-like ATPase domain"/>
    <property type="match status" value="2"/>
</dbReference>
<dbReference type="InterPro" id="IPR005883">
    <property type="entry name" value="PilM"/>
</dbReference>
<dbReference type="EMBL" id="CADCUD010000131">
    <property type="protein sequence ID" value="CAA9341521.1"/>
    <property type="molecule type" value="Genomic_DNA"/>
</dbReference>
<organism evidence="2">
    <name type="scientific">uncultured Nocardioidaceae bacterium</name>
    <dbReference type="NCBI Taxonomy" id="253824"/>
    <lineage>
        <taxon>Bacteria</taxon>
        <taxon>Bacillati</taxon>
        <taxon>Actinomycetota</taxon>
        <taxon>Actinomycetes</taxon>
        <taxon>Propionibacteriales</taxon>
        <taxon>Nocardioidaceae</taxon>
        <taxon>environmental samples</taxon>
    </lineage>
</organism>
<dbReference type="Pfam" id="PF11104">
    <property type="entry name" value="PilM_2"/>
    <property type="match status" value="1"/>
</dbReference>
<dbReference type="InterPro" id="IPR043129">
    <property type="entry name" value="ATPase_NBD"/>
</dbReference>
<dbReference type="PANTHER" id="PTHR32432:SF3">
    <property type="entry name" value="ETHANOLAMINE UTILIZATION PROTEIN EUTJ"/>
    <property type="match status" value="1"/>
</dbReference>
<keyword evidence="2" id="KW-0132">Cell division</keyword>
<evidence type="ECO:0000259" key="1">
    <source>
        <dbReference type="SMART" id="SM00842"/>
    </source>
</evidence>
<sequence length="376" mass="40600">MLWLAPISLEHGKGHLMARTIVGLDIGTSGVRAAEFSLGRHRKPALRKFVTLPLPRDALRRGVVVDQAAVAQSLRALWAKGKFSTKAVVIGIANEGVLVRQMDLDWMPPADFRKALHYQVAEALPVPVNEANLDYHLLDEVEVTDEHDGTVRRVNRILLVAAARDVVDGFVTAAQGAGLRVTRADLLPFALIRTAASVPAEHQQAEAIVHIGADTTSVVVHSDGRPRFVRMIPSIGSNTITKALQDRYDWSWEEAERSKIALGMHSAPVGETPGYEHPAQQVVTEEAHKLVAEIRATLEFFISSASGSETLSKVLLSGAGSWLTGLPEHLADELALPLEWLSPLDAVRVPRRLRIDGDGPAHLSVPAGLCLGVGAA</sequence>
<feature type="domain" description="SHS2" evidence="1">
    <location>
        <begin position="21"/>
        <end position="195"/>
    </location>
</feature>
<dbReference type="InterPro" id="IPR003494">
    <property type="entry name" value="SHS2_FtsA"/>
</dbReference>
<dbReference type="PIRSF" id="PIRSF019169">
    <property type="entry name" value="PilM"/>
    <property type="match status" value="1"/>
</dbReference>
<accession>A0A6J4LTV3</accession>
<dbReference type="CDD" id="cd24049">
    <property type="entry name" value="ASKHA_NBD_PilM"/>
    <property type="match status" value="1"/>
</dbReference>
<dbReference type="SMART" id="SM00842">
    <property type="entry name" value="FtsA"/>
    <property type="match status" value="1"/>
</dbReference>
<dbReference type="GO" id="GO:0051301">
    <property type="term" value="P:cell division"/>
    <property type="evidence" value="ECO:0007669"/>
    <property type="project" value="UniProtKB-KW"/>
</dbReference>
<evidence type="ECO:0000313" key="2">
    <source>
        <dbReference type="EMBL" id="CAA9341521.1"/>
    </source>
</evidence>
<dbReference type="Gene3D" id="3.30.420.40">
    <property type="match status" value="2"/>
</dbReference>
<dbReference type="AlphaFoldDB" id="A0A6J4LTV3"/>
<keyword evidence="2" id="KW-0131">Cell cycle</keyword>
<name>A0A6J4LTV3_9ACTN</name>
<gene>
    <name evidence="2" type="ORF">AVDCRST_MAG46-2021</name>
</gene>
<dbReference type="InterPro" id="IPR050696">
    <property type="entry name" value="FtsA/MreB"/>
</dbReference>